<evidence type="ECO:0000256" key="3">
    <source>
        <dbReference type="ARBA" id="ARBA00022490"/>
    </source>
</evidence>
<organism evidence="12 13">
    <name type="scientific">Magnetospirillum aberrantis SpK</name>
    <dbReference type="NCBI Taxonomy" id="908842"/>
    <lineage>
        <taxon>Bacteria</taxon>
        <taxon>Pseudomonadati</taxon>
        <taxon>Pseudomonadota</taxon>
        <taxon>Alphaproteobacteria</taxon>
        <taxon>Rhodospirillales</taxon>
        <taxon>Rhodospirillaceae</taxon>
        <taxon>Magnetospirillum</taxon>
    </lineage>
</organism>
<dbReference type="Pfam" id="PF01035">
    <property type="entry name" value="DNA_binding_1"/>
    <property type="match status" value="1"/>
</dbReference>
<proteinExistence type="inferred from homology"/>
<dbReference type="CDD" id="cd06445">
    <property type="entry name" value="ATase"/>
    <property type="match status" value="1"/>
</dbReference>
<dbReference type="EC" id="2.1.1.63" evidence="9"/>
<keyword evidence="5 9" id="KW-0808">Transferase</keyword>
<dbReference type="InterPro" id="IPR036217">
    <property type="entry name" value="MethylDNA_cys_MeTrfase_DNAb"/>
</dbReference>
<evidence type="ECO:0000256" key="7">
    <source>
        <dbReference type="ARBA" id="ARBA00023204"/>
    </source>
</evidence>
<keyword evidence="7 9" id="KW-0234">DNA repair</keyword>
<comment type="subcellular location">
    <subcellularLocation>
        <location evidence="9">Cytoplasm</location>
    </subcellularLocation>
</comment>
<comment type="catalytic activity">
    <reaction evidence="8 9">
        <text>a 6-O-methyl-2'-deoxyguanosine in DNA + L-cysteinyl-[protein] = S-methyl-L-cysteinyl-[protein] + a 2'-deoxyguanosine in DNA</text>
        <dbReference type="Rhea" id="RHEA:24000"/>
        <dbReference type="Rhea" id="RHEA-COMP:10131"/>
        <dbReference type="Rhea" id="RHEA-COMP:10132"/>
        <dbReference type="Rhea" id="RHEA-COMP:11367"/>
        <dbReference type="Rhea" id="RHEA-COMP:11368"/>
        <dbReference type="ChEBI" id="CHEBI:29950"/>
        <dbReference type="ChEBI" id="CHEBI:82612"/>
        <dbReference type="ChEBI" id="CHEBI:85445"/>
        <dbReference type="ChEBI" id="CHEBI:85448"/>
        <dbReference type="EC" id="2.1.1.63"/>
    </reaction>
</comment>
<dbReference type="InterPro" id="IPR001497">
    <property type="entry name" value="MethylDNA_cys_MeTrfase_AS"/>
</dbReference>
<dbReference type="InterPro" id="IPR036631">
    <property type="entry name" value="MGMT_N_sf"/>
</dbReference>
<dbReference type="Gene3D" id="3.30.160.70">
    <property type="entry name" value="Methylated DNA-protein cysteine methyltransferase domain"/>
    <property type="match status" value="1"/>
</dbReference>
<dbReference type="EMBL" id="JAAIYP010000042">
    <property type="protein sequence ID" value="NFV81631.1"/>
    <property type="molecule type" value="Genomic_DNA"/>
</dbReference>
<dbReference type="SUPFAM" id="SSF53155">
    <property type="entry name" value="Methylated DNA-protein cysteine methyltransferase domain"/>
    <property type="match status" value="1"/>
</dbReference>
<dbReference type="GO" id="GO:0005737">
    <property type="term" value="C:cytoplasm"/>
    <property type="evidence" value="ECO:0007669"/>
    <property type="project" value="UniProtKB-SubCell"/>
</dbReference>
<dbReference type="GO" id="GO:0006307">
    <property type="term" value="P:DNA alkylation repair"/>
    <property type="evidence" value="ECO:0007669"/>
    <property type="project" value="UniProtKB-UniRule"/>
</dbReference>
<evidence type="ECO:0000259" key="11">
    <source>
        <dbReference type="Pfam" id="PF02870"/>
    </source>
</evidence>
<dbReference type="InterPro" id="IPR014048">
    <property type="entry name" value="MethylDNA_cys_MeTrfase_DNA-bd"/>
</dbReference>
<reference evidence="12 13" key="1">
    <citation type="submission" date="2020-02" db="EMBL/GenBank/DDBJ databases">
        <authorList>
            <person name="Dziuba M."/>
            <person name="Kuznetsov B."/>
            <person name="Mardanov A."/>
            <person name="Ravin N."/>
            <person name="Grouzdev D."/>
        </authorList>
    </citation>
    <scope>NUCLEOTIDE SEQUENCE [LARGE SCALE GENOMIC DNA]</scope>
    <source>
        <strain evidence="12 13">SpK</strain>
    </source>
</reference>
<dbReference type="GO" id="GO:0032259">
    <property type="term" value="P:methylation"/>
    <property type="evidence" value="ECO:0007669"/>
    <property type="project" value="UniProtKB-KW"/>
</dbReference>
<evidence type="ECO:0000256" key="5">
    <source>
        <dbReference type="ARBA" id="ARBA00022679"/>
    </source>
</evidence>
<dbReference type="PROSITE" id="PS00374">
    <property type="entry name" value="MGMT"/>
    <property type="match status" value="1"/>
</dbReference>
<evidence type="ECO:0000256" key="9">
    <source>
        <dbReference type="HAMAP-Rule" id="MF_00772"/>
    </source>
</evidence>
<gene>
    <name evidence="12" type="ORF">G4223_16090</name>
</gene>
<dbReference type="InterPro" id="IPR008332">
    <property type="entry name" value="MethylG_MeTrfase_N"/>
</dbReference>
<dbReference type="AlphaFoldDB" id="A0A7C9V1E4"/>
<dbReference type="RefSeq" id="WP_163681869.1">
    <property type="nucleotide sequence ID" value="NZ_JAAIYP010000042.1"/>
</dbReference>
<evidence type="ECO:0000256" key="8">
    <source>
        <dbReference type="ARBA" id="ARBA00049348"/>
    </source>
</evidence>
<dbReference type="Proteomes" id="UP000480684">
    <property type="component" value="Unassembled WGS sequence"/>
</dbReference>
<evidence type="ECO:0000256" key="4">
    <source>
        <dbReference type="ARBA" id="ARBA00022603"/>
    </source>
</evidence>
<evidence type="ECO:0000313" key="12">
    <source>
        <dbReference type="EMBL" id="NFV81631.1"/>
    </source>
</evidence>
<comment type="similarity">
    <text evidence="2 9">Belongs to the MGMT family.</text>
</comment>
<comment type="miscellaneous">
    <text evidence="9">This enzyme catalyzes only one turnover and therefore is not strictly catalytic. According to one definition, an enzyme is a biocatalyst that acts repeatedly and over many reaction cycles.</text>
</comment>
<keyword evidence="6 9" id="KW-0227">DNA damage</keyword>
<sequence>MSYLAYNSPVGPLTLFEEDGALIAVEWGWPPETAEPPAPVLERARDQLDAYFEGRLKEFDLPLAPMGTAFQKRVWQALAAIPHGTTRTYGELAGELATAPRALGGACGRNPLPIIVPCHRVLAADGSLGGYSGMDGIDTKRFLLTLEGVSIKA</sequence>
<feature type="domain" description="Methylated-DNA-[protein]-cysteine S-methyltransferase DNA binding" evidence="10">
    <location>
        <begin position="69"/>
        <end position="149"/>
    </location>
</feature>
<name>A0A7C9V1E4_9PROT</name>
<feature type="domain" description="Methylguanine DNA methyltransferase ribonuclease-like" evidence="11">
    <location>
        <begin position="3"/>
        <end position="65"/>
    </location>
</feature>
<dbReference type="NCBIfam" id="TIGR00589">
    <property type="entry name" value="ogt"/>
    <property type="match status" value="1"/>
</dbReference>
<keyword evidence="3 9" id="KW-0963">Cytoplasm</keyword>
<dbReference type="PANTHER" id="PTHR10815">
    <property type="entry name" value="METHYLATED-DNA--PROTEIN-CYSTEINE METHYLTRANSFERASE"/>
    <property type="match status" value="1"/>
</dbReference>
<evidence type="ECO:0000256" key="6">
    <source>
        <dbReference type="ARBA" id="ARBA00022763"/>
    </source>
</evidence>
<dbReference type="PANTHER" id="PTHR10815:SF13">
    <property type="entry name" value="METHYLATED-DNA--PROTEIN-CYSTEINE METHYLTRANSFERASE"/>
    <property type="match status" value="1"/>
</dbReference>
<comment type="catalytic activity">
    <reaction evidence="1 9">
        <text>a 4-O-methyl-thymidine in DNA + L-cysteinyl-[protein] = a thymidine in DNA + S-methyl-L-cysteinyl-[protein]</text>
        <dbReference type="Rhea" id="RHEA:53428"/>
        <dbReference type="Rhea" id="RHEA-COMP:10131"/>
        <dbReference type="Rhea" id="RHEA-COMP:10132"/>
        <dbReference type="Rhea" id="RHEA-COMP:13555"/>
        <dbReference type="Rhea" id="RHEA-COMP:13556"/>
        <dbReference type="ChEBI" id="CHEBI:29950"/>
        <dbReference type="ChEBI" id="CHEBI:82612"/>
        <dbReference type="ChEBI" id="CHEBI:137386"/>
        <dbReference type="ChEBI" id="CHEBI:137387"/>
        <dbReference type="EC" id="2.1.1.63"/>
    </reaction>
</comment>
<evidence type="ECO:0000256" key="2">
    <source>
        <dbReference type="ARBA" id="ARBA00008711"/>
    </source>
</evidence>
<dbReference type="InterPro" id="IPR036388">
    <property type="entry name" value="WH-like_DNA-bd_sf"/>
</dbReference>
<evidence type="ECO:0000256" key="1">
    <source>
        <dbReference type="ARBA" id="ARBA00001286"/>
    </source>
</evidence>
<keyword evidence="4 9" id="KW-0489">Methyltransferase</keyword>
<comment type="caution">
    <text evidence="12">The sequence shown here is derived from an EMBL/GenBank/DDBJ whole genome shotgun (WGS) entry which is preliminary data.</text>
</comment>
<keyword evidence="13" id="KW-1185">Reference proteome</keyword>
<dbReference type="GO" id="GO:0003908">
    <property type="term" value="F:methylated-DNA-[protein]-cysteine S-methyltransferase activity"/>
    <property type="evidence" value="ECO:0007669"/>
    <property type="project" value="UniProtKB-UniRule"/>
</dbReference>
<evidence type="ECO:0000259" key="10">
    <source>
        <dbReference type="Pfam" id="PF01035"/>
    </source>
</evidence>
<accession>A0A7C9V1E4</accession>
<feature type="active site" description="Nucleophile; methyl group acceptor" evidence="9">
    <location>
        <position position="118"/>
    </location>
</feature>
<dbReference type="FunFam" id="1.10.10.10:FF:000214">
    <property type="entry name" value="Methylated-DNA--protein-cysteine methyltransferase"/>
    <property type="match status" value="1"/>
</dbReference>
<protein>
    <recommendedName>
        <fullName evidence="9">Methylated-DNA--protein-cysteine methyltransferase</fullName>
        <ecNumber evidence="9">2.1.1.63</ecNumber>
    </recommendedName>
    <alternativeName>
        <fullName evidence="9">6-O-methylguanine-DNA methyltransferase</fullName>
        <shortName evidence="9">MGMT</shortName>
    </alternativeName>
    <alternativeName>
        <fullName evidence="9">O-6-methylguanine-DNA-alkyltransferase</fullName>
    </alternativeName>
</protein>
<dbReference type="SUPFAM" id="SSF46767">
    <property type="entry name" value="Methylated DNA-protein cysteine methyltransferase, C-terminal domain"/>
    <property type="match status" value="1"/>
</dbReference>
<dbReference type="HAMAP" id="MF_00772">
    <property type="entry name" value="OGT"/>
    <property type="match status" value="1"/>
</dbReference>
<dbReference type="Gene3D" id="1.10.10.10">
    <property type="entry name" value="Winged helix-like DNA-binding domain superfamily/Winged helix DNA-binding domain"/>
    <property type="match status" value="1"/>
</dbReference>
<dbReference type="InterPro" id="IPR023546">
    <property type="entry name" value="MGMT"/>
</dbReference>
<comment type="function">
    <text evidence="9">Involved in the cellular defense against the biological effects of O6-methylguanine (O6-MeG) and O4-methylthymine (O4-MeT) in DNA. Repairs the methylated nucleobase in DNA by stoichiometrically transferring the methyl group to a cysteine residue in the enzyme. This is a suicide reaction: the enzyme is irreversibly inactivated.</text>
</comment>
<dbReference type="Pfam" id="PF02870">
    <property type="entry name" value="Methyltransf_1N"/>
    <property type="match status" value="1"/>
</dbReference>
<evidence type="ECO:0000313" key="13">
    <source>
        <dbReference type="Proteomes" id="UP000480684"/>
    </source>
</evidence>